<protein>
    <submittedName>
        <fullName evidence="2">3-oxoacyl-[acyl-carrier protein] reductase</fullName>
        <ecNumber evidence="2">1.1.1.100</ecNumber>
    </submittedName>
</protein>
<feature type="compositionally biased region" description="Basic residues" evidence="1">
    <location>
        <begin position="76"/>
        <end position="90"/>
    </location>
</feature>
<gene>
    <name evidence="2" type="ORF">AVDCRST_MAG55-3208</name>
</gene>
<dbReference type="GO" id="GO:0004316">
    <property type="term" value="F:3-oxoacyl-[acyl-carrier-protein] reductase (NADPH) activity"/>
    <property type="evidence" value="ECO:0007669"/>
    <property type="project" value="UniProtKB-EC"/>
</dbReference>
<feature type="compositionally biased region" description="Basic residues" evidence="1">
    <location>
        <begin position="191"/>
        <end position="205"/>
    </location>
</feature>
<sequence length="252" mass="29506">GEKQRPFAAGQGGRRHGRWTEPGVGDLARPARRGRGRRRRRGQPRDGRGRRRGAWGHLRPHRRDRPGLRPRDGRDRGRRARPDRRARQQRRGGAQHPLRRGARRGVAQGHEREPRRRVLLLPRGRKGHARARVGRHRQHRLHVRRRLQPPPAPGRLQRLQGRRHHPDQVARRGVGQARCPGQRRLARLHKNAPHRARHVHQRVGRRLALGDPVGAPRRARGDSPSRPLPRLRRKQLRHRNQPHHRRGLHRLV</sequence>
<dbReference type="EMBL" id="CADCUZ010000163">
    <property type="protein sequence ID" value="CAA9438380.1"/>
    <property type="molecule type" value="Genomic_DNA"/>
</dbReference>
<feature type="non-terminal residue" evidence="2">
    <location>
        <position position="252"/>
    </location>
</feature>
<name>A0A6J4QAE0_9ACTN</name>
<feature type="compositionally biased region" description="Basic and acidic residues" evidence="1">
    <location>
        <begin position="65"/>
        <end position="75"/>
    </location>
</feature>
<evidence type="ECO:0000256" key="1">
    <source>
        <dbReference type="SAM" id="MobiDB-lite"/>
    </source>
</evidence>
<dbReference type="AlphaFoldDB" id="A0A6J4QAE0"/>
<keyword evidence="2" id="KW-0560">Oxidoreductase</keyword>
<organism evidence="2">
    <name type="scientific">uncultured Rubrobacteraceae bacterium</name>
    <dbReference type="NCBI Taxonomy" id="349277"/>
    <lineage>
        <taxon>Bacteria</taxon>
        <taxon>Bacillati</taxon>
        <taxon>Actinomycetota</taxon>
        <taxon>Rubrobacteria</taxon>
        <taxon>Rubrobacterales</taxon>
        <taxon>Rubrobacteraceae</taxon>
        <taxon>environmental samples</taxon>
    </lineage>
</organism>
<accession>A0A6J4QAE0</accession>
<feature type="region of interest" description="Disordered" evidence="1">
    <location>
        <begin position="191"/>
        <end position="252"/>
    </location>
</feature>
<reference evidence="2" key="1">
    <citation type="submission" date="2020-02" db="EMBL/GenBank/DDBJ databases">
        <authorList>
            <person name="Meier V. D."/>
        </authorList>
    </citation>
    <scope>NUCLEOTIDE SEQUENCE</scope>
    <source>
        <strain evidence="2">AVDCRST_MAG55</strain>
    </source>
</reference>
<feature type="compositionally biased region" description="Basic residues" evidence="1">
    <location>
        <begin position="229"/>
        <end position="252"/>
    </location>
</feature>
<proteinExistence type="predicted"/>
<feature type="compositionally biased region" description="Basic residues" evidence="1">
    <location>
        <begin position="117"/>
        <end position="147"/>
    </location>
</feature>
<feature type="non-terminal residue" evidence="2">
    <location>
        <position position="1"/>
    </location>
</feature>
<evidence type="ECO:0000313" key="2">
    <source>
        <dbReference type="EMBL" id="CAA9438380.1"/>
    </source>
</evidence>
<dbReference type="EC" id="1.1.1.100" evidence="2"/>
<feature type="region of interest" description="Disordered" evidence="1">
    <location>
        <begin position="1"/>
        <end position="177"/>
    </location>
</feature>
<feature type="compositionally biased region" description="Basic residues" evidence="1">
    <location>
        <begin position="30"/>
        <end position="64"/>
    </location>
</feature>